<proteinExistence type="inferred from homology"/>
<dbReference type="Gene3D" id="3.40.190.10">
    <property type="entry name" value="Periplasmic binding protein-like II"/>
    <property type="match status" value="2"/>
</dbReference>
<dbReference type="EMBL" id="MKJU01000029">
    <property type="protein sequence ID" value="OHU89448.1"/>
    <property type="molecule type" value="Genomic_DNA"/>
</dbReference>
<gene>
    <name evidence="4" type="ORF">BET10_17425</name>
</gene>
<comment type="caution">
    <text evidence="4">The sequence shown here is derived from an EMBL/GenBank/DDBJ whole genome shotgun (WGS) entry which is preliminary data.</text>
</comment>
<sequence length="246" mass="27591">MCVLNNASAEHQTIHVAVDHAPPYSKVGSDGDSSGLILDITRAAVADKYHIRPVPCPLSRCLRMLEQGDVDIMGGLLKTPQREANMVFIEPPYMALSSSFVFYTKKGSNITVNQFEDLYNKRIAVMRGAAFFERFDKDSKLSKIEVTSEQVAFDLVLKERVDLAIAVEDTAEVAMKVLKQPISQLEKMNYRYTNVIYGYMVTSKEFAQTNAAQYLRRAVMDMAKSKQLDKIIAPYALPPIPESLLQ</sequence>
<keyword evidence="2" id="KW-0732">Signal</keyword>
<evidence type="ECO:0000256" key="1">
    <source>
        <dbReference type="ARBA" id="ARBA00010333"/>
    </source>
</evidence>
<dbReference type="SUPFAM" id="SSF53850">
    <property type="entry name" value="Periplasmic binding protein-like II"/>
    <property type="match status" value="1"/>
</dbReference>
<dbReference type="Proteomes" id="UP000179786">
    <property type="component" value="Unassembled WGS sequence"/>
</dbReference>
<keyword evidence="5" id="KW-1185">Reference proteome</keyword>
<evidence type="ECO:0000313" key="4">
    <source>
        <dbReference type="EMBL" id="OHU89448.1"/>
    </source>
</evidence>
<accession>A0A1S1MS77</accession>
<evidence type="ECO:0000256" key="2">
    <source>
        <dbReference type="ARBA" id="ARBA00022729"/>
    </source>
</evidence>
<name>A0A1S1MS77_9GAMM</name>
<evidence type="ECO:0000259" key="3">
    <source>
        <dbReference type="SMART" id="SM00062"/>
    </source>
</evidence>
<dbReference type="PANTHER" id="PTHR35936:SF25">
    <property type="entry name" value="ABC TRANSPORTER SUBSTRATE-BINDING PROTEIN"/>
    <property type="match status" value="1"/>
</dbReference>
<comment type="similarity">
    <text evidence="1">Belongs to the bacterial solute-binding protein 3 family.</text>
</comment>
<dbReference type="STRING" id="1859457.BET10_17425"/>
<dbReference type="PANTHER" id="PTHR35936">
    <property type="entry name" value="MEMBRANE-BOUND LYTIC MUREIN TRANSGLYCOSYLASE F"/>
    <property type="match status" value="1"/>
</dbReference>
<organism evidence="4 5">
    <name type="scientific">Pseudoalteromonas amylolytica</name>
    <dbReference type="NCBI Taxonomy" id="1859457"/>
    <lineage>
        <taxon>Bacteria</taxon>
        <taxon>Pseudomonadati</taxon>
        <taxon>Pseudomonadota</taxon>
        <taxon>Gammaproteobacteria</taxon>
        <taxon>Alteromonadales</taxon>
        <taxon>Pseudoalteromonadaceae</taxon>
        <taxon>Pseudoalteromonas</taxon>
    </lineage>
</organism>
<dbReference type="SMART" id="SM00062">
    <property type="entry name" value="PBPb"/>
    <property type="match status" value="1"/>
</dbReference>
<feature type="domain" description="Solute-binding protein family 3/N-terminal" evidence="3">
    <location>
        <begin position="13"/>
        <end position="239"/>
    </location>
</feature>
<reference evidence="4 5" key="1">
    <citation type="submission" date="2016-09" db="EMBL/GenBank/DDBJ databases">
        <title>Pseudoalteromonas amylolytica sp. nov., isolated from the surface seawater.</title>
        <authorList>
            <person name="Wu Y.-H."/>
            <person name="Cheng H."/>
            <person name="Jin X.-B."/>
            <person name="Wang C.-S."/>
            <person name="Xu X.-W."/>
        </authorList>
    </citation>
    <scope>NUCLEOTIDE SEQUENCE [LARGE SCALE GENOMIC DNA]</scope>
    <source>
        <strain evidence="4 5">JW1</strain>
    </source>
</reference>
<dbReference type="OrthoDB" id="370676at2"/>
<evidence type="ECO:0000313" key="5">
    <source>
        <dbReference type="Proteomes" id="UP000179786"/>
    </source>
</evidence>
<protein>
    <submittedName>
        <fullName evidence="4">ABC transporter substrate-binding protein</fullName>
    </submittedName>
</protein>
<dbReference type="AlphaFoldDB" id="A0A1S1MS77"/>
<dbReference type="InterPro" id="IPR001638">
    <property type="entry name" value="Solute-binding_3/MltF_N"/>
</dbReference>
<dbReference type="Pfam" id="PF00497">
    <property type="entry name" value="SBP_bac_3"/>
    <property type="match status" value="1"/>
</dbReference>
<dbReference type="RefSeq" id="WP_070986575.1">
    <property type="nucleotide sequence ID" value="NZ_MKJU01000029.1"/>
</dbReference>